<comment type="caution">
    <text evidence="1">The sequence shown here is derived from an EMBL/GenBank/DDBJ whole genome shotgun (WGS) entry which is preliminary data.</text>
</comment>
<name>A0A8X6QJY1_NEPPI</name>
<dbReference type="OrthoDB" id="6459829at2759"/>
<dbReference type="EMBL" id="BMAW01030898">
    <property type="protein sequence ID" value="GFU18573.1"/>
    <property type="molecule type" value="Genomic_DNA"/>
</dbReference>
<evidence type="ECO:0000313" key="2">
    <source>
        <dbReference type="Proteomes" id="UP000887013"/>
    </source>
</evidence>
<organism evidence="1 2">
    <name type="scientific">Nephila pilipes</name>
    <name type="common">Giant wood spider</name>
    <name type="synonym">Nephila maculata</name>
    <dbReference type="NCBI Taxonomy" id="299642"/>
    <lineage>
        <taxon>Eukaryota</taxon>
        <taxon>Metazoa</taxon>
        <taxon>Ecdysozoa</taxon>
        <taxon>Arthropoda</taxon>
        <taxon>Chelicerata</taxon>
        <taxon>Arachnida</taxon>
        <taxon>Araneae</taxon>
        <taxon>Araneomorphae</taxon>
        <taxon>Entelegynae</taxon>
        <taxon>Araneoidea</taxon>
        <taxon>Nephilidae</taxon>
        <taxon>Nephila</taxon>
    </lineage>
</organism>
<evidence type="ECO:0000313" key="1">
    <source>
        <dbReference type="EMBL" id="GFU18573.1"/>
    </source>
</evidence>
<dbReference type="AlphaFoldDB" id="A0A8X6QJY1"/>
<dbReference type="Proteomes" id="UP000887013">
    <property type="component" value="Unassembled WGS sequence"/>
</dbReference>
<proteinExistence type="predicted"/>
<protein>
    <submittedName>
        <fullName evidence="1">Uncharacterized protein</fullName>
    </submittedName>
</protein>
<gene>
    <name evidence="1" type="ORF">NPIL_372561</name>
</gene>
<accession>A0A8X6QJY1</accession>
<reference evidence="1" key="1">
    <citation type="submission" date="2020-08" db="EMBL/GenBank/DDBJ databases">
        <title>Multicomponent nature underlies the extraordinary mechanical properties of spider dragline silk.</title>
        <authorList>
            <person name="Kono N."/>
            <person name="Nakamura H."/>
            <person name="Mori M."/>
            <person name="Yoshida Y."/>
            <person name="Ohtoshi R."/>
            <person name="Malay A.D."/>
            <person name="Moran D.A.P."/>
            <person name="Tomita M."/>
            <person name="Numata K."/>
            <person name="Arakawa K."/>
        </authorList>
    </citation>
    <scope>NUCLEOTIDE SEQUENCE</scope>
</reference>
<keyword evidence="2" id="KW-1185">Reference proteome</keyword>
<sequence>MGVRKVYFIQFEKERMLTLTQPHFNIIEYKETNEEKTGGGEVPKEVEWMDMEMRFLVESILTQPMSTPFDSDSTKAEISIKLRNDGAMQKFF</sequence>